<dbReference type="InterPro" id="IPR016667">
    <property type="entry name" value="Caps_polysacc_synth_CpsB/CapC"/>
</dbReference>
<dbReference type="SUPFAM" id="SSF89550">
    <property type="entry name" value="PHP domain-like"/>
    <property type="match status" value="1"/>
</dbReference>
<name>A0A9X3LBR1_9BACI</name>
<keyword evidence="3 5" id="KW-0904">Protein phosphatase</keyword>
<dbReference type="GO" id="GO:0004725">
    <property type="term" value="F:protein tyrosine phosphatase activity"/>
    <property type="evidence" value="ECO:0007669"/>
    <property type="project" value="UniProtKB-UniRule"/>
</dbReference>
<comment type="caution">
    <text evidence="6">The sequence shown here is derived from an EMBL/GenBank/DDBJ whole genome shotgun (WGS) entry which is preliminary data.</text>
</comment>
<dbReference type="AlphaFoldDB" id="A0A9X3LBR1"/>
<keyword evidence="2 5" id="KW-0378">Hydrolase</keyword>
<dbReference type="RefSeq" id="WP_269921703.1">
    <property type="nucleotide sequence ID" value="NZ_JAMKBI010000005.1"/>
</dbReference>
<evidence type="ECO:0000256" key="4">
    <source>
        <dbReference type="ARBA" id="ARBA00051722"/>
    </source>
</evidence>
<dbReference type="PANTHER" id="PTHR39181">
    <property type="entry name" value="TYROSINE-PROTEIN PHOSPHATASE YWQE"/>
    <property type="match status" value="1"/>
</dbReference>
<evidence type="ECO:0000256" key="2">
    <source>
        <dbReference type="ARBA" id="ARBA00022801"/>
    </source>
</evidence>
<dbReference type="PANTHER" id="PTHR39181:SF1">
    <property type="entry name" value="TYROSINE-PROTEIN PHOSPHATASE YWQE"/>
    <property type="match status" value="1"/>
</dbReference>
<dbReference type="Pfam" id="PF19567">
    <property type="entry name" value="CpsB_CapC"/>
    <property type="match status" value="1"/>
</dbReference>
<dbReference type="Gene3D" id="3.20.20.140">
    <property type="entry name" value="Metal-dependent hydrolases"/>
    <property type="match status" value="1"/>
</dbReference>
<dbReference type="EMBL" id="JAMKBI010000005">
    <property type="protein sequence ID" value="MCZ8533289.1"/>
    <property type="molecule type" value="Genomic_DNA"/>
</dbReference>
<protein>
    <recommendedName>
        <fullName evidence="5">Tyrosine-protein phosphatase</fullName>
        <ecNumber evidence="5">3.1.3.48</ecNumber>
    </recommendedName>
</protein>
<dbReference type="EC" id="3.1.3.48" evidence="5"/>
<evidence type="ECO:0000256" key="5">
    <source>
        <dbReference type="PIRNR" id="PIRNR016557"/>
    </source>
</evidence>
<evidence type="ECO:0000313" key="7">
    <source>
        <dbReference type="Proteomes" id="UP001152172"/>
    </source>
</evidence>
<dbReference type="Proteomes" id="UP001152172">
    <property type="component" value="Unassembled WGS sequence"/>
</dbReference>
<gene>
    <name evidence="6" type="ORF">M9R61_08065</name>
</gene>
<comment type="similarity">
    <text evidence="1 5">Belongs to the metallo-dependent hydrolases superfamily. CpsB/CapC family.</text>
</comment>
<evidence type="ECO:0000313" key="6">
    <source>
        <dbReference type="EMBL" id="MCZ8533289.1"/>
    </source>
</evidence>
<accession>A0A9X3LBR1</accession>
<organism evidence="6 7">
    <name type="scientific">Psychrobacillus psychrodurans</name>
    <dbReference type="NCBI Taxonomy" id="126157"/>
    <lineage>
        <taxon>Bacteria</taxon>
        <taxon>Bacillati</taxon>
        <taxon>Bacillota</taxon>
        <taxon>Bacilli</taxon>
        <taxon>Bacillales</taxon>
        <taxon>Bacillaceae</taxon>
        <taxon>Psychrobacillus</taxon>
    </lineage>
</organism>
<evidence type="ECO:0000256" key="3">
    <source>
        <dbReference type="ARBA" id="ARBA00022912"/>
    </source>
</evidence>
<keyword evidence="7" id="KW-1185">Reference proteome</keyword>
<reference evidence="6" key="1">
    <citation type="submission" date="2022-05" db="EMBL/GenBank/DDBJ databases">
        <authorList>
            <person name="Colautti A."/>
            <person name="Iacumin L."/>
        </authorList>
    </citation>
    <scope>NUCLEOTIDE SEQUENCE</scope>
    <source>
        <strain evidence="6">DSM 30747</strain>
    </source>
</reference>
<comment type="catalytic activity">
    <reaction evidence="4 5">
        <text>O-phospho-L-tyrosyl-[protein] + H2O = L-tyrosyl-[protein] + phosphate</text>
        <dbReference type="Rhea" id="RHEA:10684"/>
        <dbReference type="Rhea" id="RHEA-COMP:10136"/>
        <dbReference type="Rhea" id="RHEA-COMP:20101"/>
        <dbReference type="ChEBI" id="CHEBI:15377"/>
        <dbReference type="ChEBI" id="CHEBI:43474"/>
        <dbReference type="ChEBI" id="CHEBI:46858"/>
        <dbReference type="ChEBI" id="CHEBI:61978"/>
        <dbReference type="EC" id="3.1.3.48"/>
    </reaction>
</comment>
<dbReference type="InterPro" id="IPR016195">
    <property type="entry name" value="Pol/histidinol_Pase-like"/>
</dbReference>
<sequence length="256" mass="29226">MIVDIHNHVLPGLDDGPESLEEAILLAANAVANGVTHIIATPHHRNGKFTNSSNVIKENVVNLYRELSKKNIRVKILPGQEIYLYKNILDDIDVDLISLANSRKYLLIELPRNYLPTDTFEVLYRIQLRGYIPIIAHPEKNSVLRKDNQKLYELVSKGALIQITAASLVGVHGRSLKRYTKILIKHNLVHFISSDAHHYKKRPFLLKDAYQYVGKKYSENLVAYFIENAKHVVFGTDIQALQPISFNKVYKLISYS</sequence>
<evidence type="ECO:0000256" key="1">
    <source>
        <dbReference type="ARBA" id="ARBA00005750"/>
    </source>
</evidence>
<dbReference type="GO" id="GO:0030145">
    <property type="term" value="F:manganese ion binding"/>
    <property type="evidence" value="ECO:0007669"/>
    <property type="project" value="UniProtKB-UniRule"/>
</dbReference>
<proteinExistence type="inferred from homology"/>
<dbReference type="PIRSF" id="PIRSF016557">
    <property type="entry name" value="Caps_synth_CpsB"/>
    <property type="match status" value="1"/>
</dbReference>